<comment type="caution">
    <text evidence="16">Lacks conserved residue(s) required for the propagation of feature annotation.</text>
</comment>
<keyword evidence="9 16" id="KW-0547">Nucleotide-binding</keyword>
<feature type="active site" description="Proton acceptor" evidence="16">
    <location>
        <position position="100"/>
    </location>
</feature>
<dbReference type="PANTHER" id="PTHR34265:SF1">
    <property type="entry name" value="TYPE III PANTOTHENATE KINASE"/>
    <property type="match status" value="1"/>
</dbReference>
<evidence type="ECO:0000256" key="6">
    <source>
        <dbReference type="ARBA" id="ARBA00012102"/>
    </source>
</evidence>
<comment type="cofactor">
    <cofactor evidence="16">
        <name>NH4(+)</name>
        <dbReference type="ChEBI" id="CHEBI:28938"/>
    </cofactor>
    <cofactor evidence="16">
        <name>K(+)</name>
        <dbReference type="ChEBI" id="CHEBI:29103"/>
    </cofactor>
    <text evidence="16">A monovalent cation. Ammonium or potassium.</text>
</comment>
<keyword evidence="18" id="KW-1185">Reference proteome</keyword>
<feature type="binding site" evidence="16">
    <location>
        <position position="121"/>
    </location>
    <ligand>
        <name>K(+)</name>
        <dbReference type="ChEBI" id="CHEBI:29103"/>
    </ligand>
</feature>
<dbReference type="EC" id="2.7.1.33" evidence="6 16"/>
<evidence type="ECO:0000256" key="15">
    <source>
        <dbReference type="ARBA" id="ARBA00040883"/>
    </source>
</evidence>
<organism evidence="17 18">
    <name type="scientific">Brumimicrobium aurantiacum</name>
    <dbReference type="NCBI Taxonomy" id="1737063"/>
    <lineage>
        <taxon>Bacteria</taxon>
        <taxon>Pseudomonadati</taxon>
        <taxon>Bacteroidota</taxon>
        <taxon>Flavobacteriia</taxon>
        <taxon>Flavobacteriales</taxon>
        <taxon>Crocinitomicaceae</taxon>
        <taxon>Brumimicrobium</taxon>
    </lineage>
</organism>
<protein>
    <recommendedName>
        <fullName evidence="15 16">Type III pantothenate kinase</fullName>
        <ecNumber evidence="6 16">2.7.1.33</ecNumber>
    </recommendedName>
    <alternativeName>
        <fullName evidence="16">PanK-III</fullName>
    </alternativeName>
    <alternativeName>
        <fullName evidence="16">Pantothenic acid kinase</fullName>
    </alternativeName>
</protein>
<evidence type="ECO:0000256" key="14">
    <source>
        <dbReference type="ARBA" id="ARBA00038036"/>
    </source>
</evidence>
<dbReference type="Proteomes" id="UP000257127">
    <property type="component" value="Unassembled WGS sequence"/>
</dbReference>
<comment type="similarity">
    <text evidence="14 16">Belongs to the type III pantothenate kinase family.</text>
</comment>
<dbReference type="GO" id="GO:0046872">
    <property type="term" value="F:metal ion binding"/>
    <property type="evidence" value="ECO:0007669"/>
    <property type="project" value="UniProtKB-KW"/>
</dbReference>
<dbReference type="PANTHER" id="PTHR34265">
    <property type="entry name" value="TYPE III PANTOTHENATE KINASE"/>
    <property type="match status" value="1"/>
</dbReference>
<dbReference type="UniPathway" id="UPA00241">
    <property type="reaction ID" value="UER00352"/>
</dbReference>
<keyword evidence="8 16" id="KW-0808">Transferase</keyword>
<evidence type="ECO:0000256" key="8">
    <source>
        <dbReference type="ARBA" id="ARBA00022679"/>
    </source>
</evidence>
<feature type="binding site" evidence="16">
    <location>
        <begin position="12"/>
        <end position="19"/>
    </location>
    <ligand>
        <name>ATP</name>
        <dbReference type="ChEBI" id="CHEBI:30616"/>
    </ligand>
</feature>
<keyword evidence="12 16" id="KW-0630">Potassium</keyword>
<keyword evidence="11 16" id="KW-0067">ATP-binding</keyword>
<feature type="binding site" evidence="16">
    <location>
        <position position="124"/>
    </location>
    <ligand>
        <name>ATP</name>
        <dbReference type="ChEBI" id="CHEBI:30616"/>
    </ligand>
</feature>
<sequence length="244" mass="27120">MRQKKTKYCIVDAGNTRVKVVDFECDEIVAVDTFSMDEKEKINSKLFLKKDTNSILSSVLSPENQKWIEKTLQPNIVLSNVTPLPISLLDYSTPDTLGADRIANAVAANHFSKTENSLVIDIGTCLKFDFIQNGAFKGGSISPGYNMRLKAMHEFTGALPLLELEEKTSLVGDSTRNAMMSGVLNGIQKEIEGFISHYSQQYQPLTIFLTGGDSKRFDKELKNSIFADVNLTVKGLHLILKHNV</sequence>
<evidence type="ECO:0000256" key="12">
    <source>
        <dbReference type="ARBA" id="ARBA00022958"/>
    </source>
</evidence>
<comment type="subcellular location">
    <subcellularLocation>
        <location evidence="3 16">Cytoplasm</location>
    </subcellularLocation>
</comment>
<evidence type="ECO:0000256" key="13">
    <source>
        <dbReference type="ARBA" id="ARBA00022993"/>
    </source>
</evidence>
<evidence type="ECO:0000256" key="9">
    <source>
        <dbReference type="ARBA" id="ARBA00022741"/>
    </source>
</evidence>
<dbReference type="AlphaFoldDB" id="A0A3E1EUB1"/>
<evidence type="ECO:0000256" key="1">
    <source>
        <dbReference type="ARBA" id="ARBA00001206"/>
    </source>
</evidence>
<evidence type="ECO:0000313" key="17">
    <source>
        <dbReference type="EMBL" id="RFC53118.1"/>
    </source>
</evidence>
<comment type="subunit">
    <text evidence="5 16">Homodimer.</text>
</comment>
<feature type="binding site" evidence="16">
    <location>
        <position position="175"/>
    </location>
    <ligand>
        <name>substrate</name>
    </ligand>
</feature>
<accession>A0A3E1EUB1</accession>
<keyword evidence="10 16" id="KW-0418">Kinase</keyword>
<keyword evidence="13 16" id="KW-0173">Coenzyme A biosynthesis</keyword>
<evidence type="ECO:0000256" key="3">
    <source>
        <dbReference type="ARBA" id="ARBA00004496"/>
    </source>
</evidence>
<dbReference type="InterPro" id="IPR004619">
    <property type="entry name" value="Type_III_PanK"/>
</dbReference>
<name>A0A3E1EUB1_9FLAO</name>
<comment type="cofactor">
    <cofactor evidence="2">
        <name>K(+)</name>
        <dbReference type="ChEBI" id="CHEBI:29103"/>
    </cofactor>
</comment>
<reference evidence="17 18" key="1">
    <citation type="submission" date="2018-08" db="EMBL/GenBank/DDBJ databases">
        <title>The draft genome squence of Brumimicrobium sp. N62.</title>
        <authorList>
            <person name="Du Z.-J."/>
            <person name="Luo H.-R."/>
        </authorList>
    </citation>
    <scope>NUCLEOTIDE SEQUENCE [LARGE SCALE GENOMIC DNA]</scope>
    <source>
        <strain evidence="17 18">N62</strain>
    </source>
</reference>
<evidence type="ECO:0000256" key="10">
    <source>
        <dbReference type="ARBA" id="ARBA00022777"/>
    </source>
</evidence>
<feature type="binding site" evidence="16">
    <location>
        <begin position="98"/>
        <end position="101"/>
    </location>
    <ligand>
        <name>substrate</name>
    </ligand>
</feature>
<evidence type="ECO:0000256" key="11">
    <source>
        <dbReference type="ARBA" id="ARBA00022840"/>
    </source>
</evidence>
<dbReference type="GO" id="GO:0004594">
    <property type="term" value="F:pantothenate kinase activity"/>
    <property type="evidence" value="ECO:0007669"/>
    <property type="project" value="UniProtKB-UniRule"/>
</dbReference>
<proteinExistence type="inferred from homology"/>
<comment type="caution">
    <text evidence="17">The sequence shown here is derived from an EMBL/GenBank/DDBJ whole genome shotgun (WGS) entry which is preliminary data.</text>
</comment>
<evidence type="ECO:0000256" key="4">
    <source>
        <dbReference type="ARBA" id="ARBA00005225"/>
    </source>
</evidence>
<gene>
    <name evidence="16" type="primary">coaX</name>
    <name evidence="17" type="ORF">DXU93_14590</name>
</gene>
<dbReference type="InterPro" id="IPR043129">
    <property type="entry name" value="ATPase_NBD"/>
</dbReference>
<keyword evidence="7 16" id="KW-0963">Cytoplasm</keyword>
<evidence type="ECO:0000313" key="18">
    <source>
        <dbReference type="Proteomes" id="UP000257127"/>
    </source>
</evidence>
<dbReference type="SUPFAM" id="SSF53067">
    <property type="entry name" value="Actin-like ATPase domain"/>
    <property type="match status" value="2"/>
</dbReference>
<evidence type="ECO:0000256" key="16">
    <source>
        <dbReference type="HAMAP-Rule" id="MF_01274"/>
    </source>
</evidence>
<keyword evidence="16" id="KW-0479">Metal-binding</keyword>
<dbReference type="RefSeq" id="WP_116882047.1">
    <property type="nucleotide sequence ID" value="NZ_QURB01000013.1"/>
</dbReference>
<dbReference type="Gene3D" id="3.30.420.40">
    <property type="match status" value="1"/>
</dbReference>
<dbReference type="CDD" id="cd24015">
    <property type="entry name" value="ASKHA_NBD_PanK-III"/>
    <property type="match status" value="1"/>
</dbReference>
<evidence type="ECO:0000256" key="5">
    <source>
        <dbReference type="ARBA" id="ARBA00011738"/>
    </source>
</evidence>
<evidence type="ECO:0000256" key="2">
    <source>
        <dbReference type="ARBA" id="ARBA00001958"/>
    </source>
</evidence>
<dbReference type="GO" id="GO:0005737">
    <property type="term" value="C:cytoplasm"/>
    <property type="evidence" value="ECO:0007669"/>
    <property type="project" value="UniProtKB-SubCell"/>
</dbReference>
<dbReference type="Pfam" id="PF03309">
    <property type="entry name" value="Pan_kinase"/>
    <property type="match status" value="1"/>
</dbReference>
<dbReference type="HAMAP" id="MF_01274">
    <property type="entry name" value="Pantothen_kinase_3"/>
    <property type="match status" value="1"/>
</dbReference>
<dbReference type="OrthoDB" id="9804707at2"/>
<dbReference type="GO" id="GO:0015937">
    <property type="term" value="P:coenzyme A biosynthetic process"/>
    <property type="evidence" value="ECO:0007669"/>
    <property type="project" value="UniProtKB-UniRule"/>
</dbReference>
<evidence type="ECO:0000256" key="7">
    <source>
        <dbReference type="ARBA" id="ARBA00022490"/>
    </source>
</evidence>
<dbReference type="GO" id="GO:0005524">
    <property type="term" value="F:ATP binding"/>
    <property type="evidence" value="ECO:0007669"/>
    <property type="project" value="UniProtKB-UniRule"/>
</dbReference>
<comment type="pathway">
    <text evidence="4 16">Cofactor biosynthesis; coenzyme A biosynthesis; CoA from (R)-pantothenate: step 1/5.</text>
</comment>
<dbReference type="EMBL" id="QURB01000013">
    <property type="protein sequence ID" value="RFC53118.1"/>
    <property type="molecule type" value="Genomic_DNA"/>
</dbReference>
<comment type="catalytic activity">
    <reaction evidence="1 16">
        <text>(R)-pantothenate + ATP = (R)-4'-phosphopantothenate + ADP + H(+)</text>
        <dbReference type="Rhea" id="RHEA:16373"/>
        <dbReference type="ChEBI" id="CHEBI:10986"/>
        <dbReference type="ChEBI" id="CHEBI:15378"/>
        <dbReference type="ChEBI" id="CHEBI:29032"/>
        <dbReference type="ChEBI" id="CHEBI:30616"/>
        <dbReference type="ChEBI" id="CHEBI:456216"/>
        <dbReference type="EC" id="2.7.1.33"/>
    </reaction>
</comment>
<comment type="function">
    <text evidence="16">Catalyzes the phosphorylation of pantothenate (Pan), the first step in CoA biosynthesis.</text>
</comment>
<dbReference type="NCBIfam" id="TIGR00671">
    <property type="entry name" value="baf"/>
    <property type="match status" value="1"/>
</dbReference>